<evidence type="ECO:0000313" key="1">
    <source>
        <dbReference type="EMBL" id="PUB17588.1"/>
    </source>
</evidence>
<keyword evidence="2" id="KW-1185">Reference proteome</keyword>
<evidence type="ECO:0000313" key="2">
    <source>
        <dbReference type="Proteomes" id="UP000244523"/>
    </source>
</evidence>
<dbReference type="OrthoDB" id="978447at2"/>
<dbReference type="GO" id="GO:0047661">
    <property type="term" value="F:amino-acid racemase activity"/>
    <property type="evidence" value="ECO:0007669"/>
    <property type="project" value="InterPro"/>
</dbReference>
<dbReference type="RefSeq" id="WP_108385693.1">
    <property type="nucleotide sequence ID" value="NZ_QBUD01000002.1"/>
</dbReference>
<dbReference type="AlphaFoldDB" id="A0A2T6KMY8"/>
<gene>
    <name evidence="1" type="ORF">C8N45_102600</name>
</gene>
<accession>A0A2T6KMY8</accession>
<reference evidence="1 2" key="1">
    <citation type="submission" date="2018-04" db="EMBL/GenBank/DDBJ databases">
        <title>Genomic Encyclopedia of Archaeal and Bacterial Type Strains, Phase II (KMG-II): from individual species to whole genera.</title>
        <authorList>
            <person name="Goeker M."/>
        </authorList>
    </citation>
    <scope>NUCLEOTIDE SEQUENCE [LARGE SCALE GENOMIC DNA]</scope>
    <source>
        <strain evidence="1 2">DSM 29955</strain>
    </source>
</reference>
<dbReference type="Proteomes" id="UP000244523">
    <property type="component" value="Unassembled WGS sequence"/>
</dbReference>
<proteinExistence type="predicted"/>
<comment type="caution">
    <text evidence="1">The sequence shown here is derived from an EMBL/GenBank/DDBJ whole genome shotgun (WGS) entry which is preliminary data.</text>
</comment>
<protein>
    <recommendedName>
        <fullName evidence="3">Asp/Glu/hydantoin racemase</fullName>
    </recommendedName>
</protein>
<dbReference type="InterPro" id="IPR015942">
    <property type="entry name" value="Asp/Glu/hydantoin_racemase"/>
</dbReference>
<name>A0A2T6KMY8_9RHOB</name>
<evidence type="ECO:0008006" key="3">
    <source>
        <dbReference type="Google" id="ProtNLM"/>
    </source>
</evidence>
<organism evidence="1 2">
    <name type="scientific">Yoonia sediminilitoris</name>
    <dbReference type="NCBI Taxonomy" id="1286148"/>
    <lineage>
        <taxon>Bacteria</taxon>
        <taxon>Pseudomonadati</taxon>
        <taxon>Pseudomonadota</taxon>
        <taxon>Alphaproteobacteria</taxon>
        <taxon>Rhodobacterales</taxon>
        <taxon>Paracoccaceae</taxon>
        <taxon>Yoonia</taxon>
    </lineage>
</organism>
<dbReference type="Pfam" id="PF01177">
    <property type="entry name" value="Asp_Glu_race"/>
    <property type="match status" value="1"/>
</dbReference>
<sequence>MEIALLHTADVHVATFDALFDSLHVGANITHLVRPDLLEDARAYGLDSVQAHTIAALQTLSGADAVICTCSTLGPLADQMARDAPHILRIDRPMMETACKTGPDILVAICLESTRQSTLALLQECAAERGRAIRPQVVLCASAWACFENGDTQGYAAEIADAVRNALKSGAKPDCILLAQASMTVAEEPLADVGVPVMSSPLMAAKQAAAIATSHQAENSS</sequence>
<dbReference type="EMBL" id="QBUD01000002">
    <property type="protein sequence ID" value="PUB17588.1"/>
    <property type="molecule type" value="Genomic_DNA"/>
</dbReference>